<proteinExistence type="predicted"/>
<organism evidence="2 3">
    <name type="scientific">Euroglyphus maynei</name>
    <name type="common">Mayne's house dust mite</name>
    <dbReference type="NCBI Taxonomy" id="6958"/>
    <lineage>
        <taxon>Eukaryota</taxon>
        <taxon>Metazoa</taxon>
        <taxon>Ecdysozoa</taxon>
        <taxon>Arthropoda</taxon>
        <taxon>Chelicerata</taxon>
        <taxon>Arachnida</taxon>
        <taxon>Acari</taxon>
        <taxon>Acariformes</taxon>
        <taxon>Sarcoptiformes</taxon>
        <taxon>Astigmata</taxon>
        <taxon>Psoroptidia</taxon>
        <taxon>Analgoidea</taxon>
        <taxon>Pyroglyphidae</taxon>
        <taxon>Pyroglyphinae</taxon>
        <taxon>Euroglyphus</taxon>
    </lineage>
</organism>
<dbReference type="Proteomes" id="UP000194236">
    <property type="component" value="Unassembled WGS sequence"/>
</dbReference>
<dbReference type="SUPFAM" id="SSF48097">
    <property type="entry name" value="Regulator of G-protein signaling, RGS"/>
    <property type="match status" value="1"/>
</dbReference>
<dbReference type="PANTHER" id="PTHR10845:SF259">
    <property type="entry name" value="RGS DOMAIN-CONTAINING PROTEIN-RELATED"/>
    <property type="match status" value="1"/>
</dbReference>
<evidence type="ECO:0000313" key="3">
    <source>
        <dbReference type="Proteomes" id="UP000194236"/>
    </source>
</evidence>
<sequence>MLHFHSPTDGSALFRAFLCREFSDENLEFWLACEEYRKIRSSKLRHRAKKIFDNYVAVRSPRELSLLFSYFVTIFFILL</sequence>
<protein>
    <submittedName>
        <fullName evidence="2">Regulator of G protein signaling-like protein</fullName>
    </submittedName>
</protein>
<dbReference type="PANTHER" id="PTHR10845">
    <property type="entry name" value="REGULATOR OF G PROTEIN SIGNALING"/>
    <property type="match status" value="1"/>
</dbReference>
<dbReference type="PROSITE" id="PS50132">
    <property type="entry name" value="RGS"/>
    <property type="match status" value="1"/>
</dbReference>
<dbReference type="Pfam" id="PF00615">
    <property type="entry name" value="RGS"/>
    <property type="match status" value="1"/>
</dbReference>
<dbReference type="AlphaFoldDB" id="A0A1Y3BUD6"/>
<evidence type="ECO:0000259" key="1">
    <source>
        <dbReference type="PROSITE" id="PS50132"/>
    </source>
</evidence>
<gene>
    <name evidence="2" type="ORF">BLA29_013142</name>
</gene>
<dbReference type="PRINTS" id="PR01301">
    <property type="entry name" value="RGSPROTEIN"/>
</dbReference>
<dbReference type="EMBL" id="MUJZ01002999">
    <property type="protein sequence ID" value="OTF83598.1"/>
    <property type="molecule type" value="Genomic_DNA"/>
</dbReference>
<comment type="caution">
    <text evidence="2">The sequence shown here is derived from an EMBL/GenBank/DDBJ whole genome shotgun (WGS) entry which is preliminary data.</text>
</comment>
<accession>A0A1Y3BUD6</accession>
<name>A0A1Y3BUD6_EURMA</name>
<reference evidence="2 3" key="1">
    <citation type="submission" date="2017-03" db="EMBL/GenBank/DDBJ databases">
        <title>Genome Survey of Euroglyphus maynei.</title>
        <authorList>
            <person name="Arlian L.G."/>
            <person name="Morgan M.S."/>
            <person name="Rider S.D."/>
        </authorList>
    </citation>
    <scope>NUCLEOTIDE SEQUENCE [LARGE SCALE GENOMIC DNA]</scope>
    <source>
        <strain evidence="2">Arlian Lab</strain>
        <tissue evidence="2">Whole body</tissue>
    </source>
</reference>
<evidence type="ECO:0000313" key="2">
    <source>
        <dbReference type="EMBL" id="OTF83598.1"/>
    </source>
</evidence>
<dbReference type="InterPro" id="IPR044926">
    <property type="entry name" value="RGS_subdomain_2"/>
</dbReference>
<dbReference type="InterPro" id="IPR036305">
    <property type="entry name" value="RGS_sf"/>
</dbReference>
<feature type="domain" description="RGS" evidence="1">
    <location>
        <begin position="10"/>
        <end position="67"/>
    </location>
</feature>
<keyword evidence="3" id="KW-1185">Reference proteome</keyword>
<dbReference type="InterPro" id="IPR016137">
    <property type="entry name" value="RGS"/>
</dbReference>
<dbReference type="Gene3D" id="1.10.167.10">
    <property type="entry name" value="Regulator of G-protein Signalling 4, domain 2"/>
    <property type="match status" value="1"/>
</dbReference>
<dbReference type="OrthoDB" id="196547at2759"/>